<dbReference type="EMBL" id="UINC01074727">
    <property type="protein sequence ID" value="SVC12206.1"/>
    <property type="molecule type" value="Genomic_DNA"/>
</dbReference>
<gene>
    <name evidence="1" type="ORF">METZ01_LOCUS265060</name>
</gene>
<dbReference type="AlphaFoldDB" id="A0A382JK68"/>
<protein>
    <submittedName>
        <fullName evidence="1">Uncharacterized protein</fullName>
    </submittedName>
</protein>
<accession>A0A382JK68</accession>
<reference evidence="1" key="1">
    <citation type="submission" date="2018-05" db="EMBL/GenBank/DDBJ databases">
        <authorList>
            <person name="Lanie J.A."/>
            <person name="Ng W.-L."/>
            <person name="Kazmierczak K.M."/>
            <person name="Andrzejewski T.M."/>
            <person name="Davidsen T.M."/>
            <person name="Wayne K.J."/>
            <person name="Tettelin H."/>
            <person name="Glass J.I."/>
            <person name="Rusch D."/>
            <person name="Podicherti R."/>
            <person name="Tsui H.-C.T."/>
            <person name="Winkler M.E."/>
        </authorList>
    </citation>
    <scope>NUCLEOTIDE SEQUENCE</scope>
</reference>
<feature type="non-terminal residue" evidence="1">
    <location>
        <position position="104"/>
    </location>
</feature>
<evidence type="ECO:0000313" key="1">
    <source>
        <dbReference type="EMBL" id="SVC12206.1"/>
    </source>
</evidence>
<organism evidence="1">
    <name type="scientific">marine metagenome</name>
    <dbReference type="NCBI Taxonomy" id="408172"/>
    <lineage>
        <taxon>unclassified sequences</taxon>
        <taxon>metagenomes</taxon>
        <taxon>ecological metagenomes</taxon>
    </lineage>
</organism>
<proteinExistence type="predicted"/>
<name>A0A382JK68_9ZZZZ</name>
<sequence>MDMCVLNRLAAGSPDVCTDVQTTTRWLELICDEVDHRPQVAHFISVQMEYRCDVSAWDDQHVTGCDRVVVGKRSSGSTDSGTGCTACPPAVHPCDLTERTLAYT</sequence>